<dbReference type="InterPro" id="IPR022457">
    <property type="entry name" value="Asp_Ala_antiprt"/>
</dbReference>
<feature type="transmembrane region" description="Helical" evidence="8">
    <location>
        <begin position="541"/>
        <end position="564"/>
    </location>
</feature>
<evidence type="ECO:0000256" key="6">
    <source>
        <dbReference type="ARBA" id="ARBA00022989"/>
    </source>
</evidence>
<feature type="transmembrane region" description="Helical" evidence="8">
    <location>
        <begin position="412"/>
        <end position="430"/>
    </location>
</feature>
<dbReference type="EMBL" id="JTLZ01000011">
    <property type="protein sequence ID" value="KHO20780.1"/>
    <property type="molecule type" value="Genomic_DNA"/>
</dbReference>
<evidence type="ECO:0000256" key="3">
    <source>
        <dbReference type="ARBA" id="ARBA00022448"/>
    </source>
</evidence>
<evidence type="ECO:0000256" key="1">
    <source>
        <dbReference type="ARBA" id="ARBA00004651"/>
    </source>
</evidence>
<dbReference type="PANTHER" id="PTHR30445:SF9">
    <property type="match status" value="1"/>
</dbReference>
<feature type="transmembrane region" description="Helical" evidence="8">
    <location>
        <begin position="387"/>
        <end position="406"/>
    </location>
</feature>
<evidence type="ECO:0000259" key="9">
    <source>
        <dbReference type="PROSITE" id="PS51202"/>
    </source>
</evidence>
<dbReference type="PROSITE" id="PS51202">
    <property type="entry name" value="RCK_C"/>
    <property type="match status" value="1"/>
</dbReference>
<keyword evidence="4" id="KW-1003">Cell membrane</keyword>
<dbReference type="InterPro" id="IPR050144">
    <property type="entry name" value="AAE_transporter"/>
</dbReference>
<comment type="similarity">
    <text evidence="2">Belongs to the AAE transporter (TC 2.A.81) family.</text>
</comment>
<dbReference type="InterPro" id="IPR006512">
    <property type="entry name" value="YidE_YbjL"/>
</dbReference>
<comment type="subcellular location">
    <subcellularLocation>
        <location evidence="1">Cell membrane</location>
        <topology evidence="1">Multi-pass membrane protein</topology>
    </subcellularLocation>
</comment>
<keyword evidence="7 8" id="KW-0472">Membrane</keyword>
<evidence type="ECO:0000256" key="8">
    <source>
        <dbReference type="SAM" id="Phobius"/>
    </source>
</evidence>
<protein>
    <submittedName>
        <fullName evidence="10">Aspartate:alanine antiporter</fullName>
    </submittedName>
</protein>
<dbReference type="SUPFAM" id="SSF116726">
    <property type="entry name" value="TrkA C-terminal domain-like"/>
    <property type="match status" value="1"/>
</dbReference>
<keyword evidence="5 8" id="KW-0812">Transmembrane</keyword>
<feature type="transmembrane region" description="Helical" evidence="8">
    <location>
        <begin position="477"/>
        <end position="499"/>
    </location>
</feature>
<feature type="transmembrane region" description="Helical" evidence="8">
    <location>
        <begin position="451"/>
        <end position="471"/>
    </location>
</feature>
<evidence type="ECO:0000256" key="5">
    <source>
        <dbReference type="ARBA" id="ARBA00022692"/>
    </source>
</evidence>
<evidence type="ECO:0000256" key="2">
    <source>
        <dbReference type="ARBA" id="ARBA00009854"/>
    </source>
</evidence>
<dbReference type="RefSeq" id="WP_039325263.1">
    <property type="nucleotide sequence ID" value="NZ_JACKSA010000257.1"/>
</dbReference>
<dbReference type="InterPro" id="IPR006037">
    <property type="entry name" value="RCK_C"/>
</dbReference>
<feature type="transmembrane region" description="Helical" evidence="8">
    <location>
        <begin position="67"/>
        <end position="88"/>
    </location>
</feature>
<organism evidence="10 11">
    <name type="scientific">Mycolicibacterium setense</name>
    <dbReference type="NCBI Taxonomy" id="431269"/>
    <lineage>
        <taxon>Bacteria</taxon>
        <taxon>Bacillati</taxon>
        <taxon>Actinomycetota</taxon>
        <taxon>Actinomycetes</taxon>
        <taxon>Mycobacteriales</taxon>
        <taxon>Mycobacteriaceae</taxon>
        <taxon>Mycolicibacterium</taxon>
    </lineage>
</organism>
<proteinExistence type="inferred from homology"/>
<reference evidence="10 11" key="1">
    <citation type="submission" date="2014-11" db="EMBL/GenBank/DDBJ databases">
        <title>Mycobacterium setense Manresensis Genome.</title>
        <authorList>
            <person name="Rech G."/>
            <person name="Sumoy L."/>
        </authorList>
    </citation>
    <scope>NUCLEOTIDE SEQUENCE [LARGE SCALE GENOMIC DNA]</scope>
    <source>
        <strain evidence="10 11">Manresensis</strain>
    </source>
</reference>
<name>A0ABR4YP99_9MYCO</name>
<keyword evidence="6 8" id="KW-1133">Transmembrane helix</keyword>
<accession>A0ABR4YP99</accession>
<dbReference type="Proteomes" id="UP000031004">
    <property type="component" value="Unassembled WGS sequence"/>
</dbReference>
<keyword evidence="11" id="KW-1185">Reference proteome</keyword>
<keyword evidence="3" id="KW-0813">Transport</keyword>
<feature type="transmembrane region" description="Helical" evidence="8">
    <location>
        <begin position="168"/>
        <end position="193"/>
    </location>
</feature>
<evidence type="ECO:0000256" key="4">
    <source>
        <dbReference type="ARBA" id="ARBA00022475"/>
    </source>
</evidence>
<dbReference type="InterPro" id="IPR036721">
    <property type="entry name" value="RCK_C_sf"/>
</dbReference>
<sequence>MTVIDRIVYALESTPEIALFLCLAIGFAVGKVRVWKISLGGVAGTLVVAILIGMLGDIKLNDEVKTIAFALFIFTLGYISGPTFVGSLNRQSLKYAAFTVIEIASVLGITAAAILLMRLDVGTAAGLLAGGATESAVVGTAADAIARLPLSESEIETLQANVGTAYSISYICGLITIVLLSSQIFPLVMRVSLRDEATKLWKKLGGGADEDTATPAAPRIVGRVYRVETAAGQTVARVQDGLGDATAIEQISRAGKLLELRPDLELAENDEVLVVGLRDNLVRVRDNIGEEVAGDDLTMDIDVAEVVFTSREYRTTTLGQFKREVSVKDRRGVFLQRVTRGDQDLPVNDGTVIQHGDIVRLVGASRDLDRVVGRVGFRLDPTVKIDLVFISVGIVAGFLIGGLVWQVGSIPLTLGTGGGCLLTGLLFGWIRSKRPTFGQYDSDAADVIKTLGLAVFICAVGLSSGPQAVALVEQFGIGLPIAGIAMTAIPATVSLLVAWKVMRLPAPLALGAITGQQCSTPGVTAVQQAAGNATPLMAYTIVYAFSNVALPLLGPVVVAMAHAMGS</sequence>
<evidence type="ECO:0000256" key="7">
    <source>
        <dbReference type="ARBA" id="ARBA00023136"/>
    </source>
</evidence>
<dbReference type="NCBIfam" id="TIGR03802">
    <property type="entry name" value="Asp_Ala_antiprt"/>
    <property type="match status" value="1"/>
</dbReference>
<dbReference type="NCBIfam" id="TIGR01625">
    <property type="entry name" value="YidE_YbjL_dupl"/>
    <property type="match status" value="1"/>
</dbReference>
<feature type="transmembrane region" description="Helical" evidence="8">
    <location>
        <begin position="37"/>
        <end position="55"/>
    </location>
</feature>
<gene>
    <name evidence="10" type="ORF">QQ44_22980</name>
</gene>
<dbReference type="Pfam" id="PF06826">
    <property type="entry name" value="Asp-Al_Ex"/>
    <property type="match status" value="2"/>
</dbReference>
<comment type="caution">
    <text evidence="10">The sequence shown here is derived from an EMBL/GenBank/DDBJ whole genome shotgun (WGS) entry which is preliminary data.</text>
</comment>
<feature type="domain" description="RCK C-terminal" evidence="9">
    <location>
        <begin position="210"/>
        <end position="290"/>
    </location>
</feature>
<dbReference type="PANTHER" id="PTHR30445">
    <property type="entry name" value="K(+)_H(+) ANTIPORTER SUBUNIT KHTT"/>
    <property type="match status" value="1"/>
</dbReference>
<evidence type="ECO:0000313" key="11">
    <source>
        <dbReference type="Proteomes" id="UP000031004"/>
    </source>
</evidence>
<feature type="transmembrane region" description="Helical" evidence="8">
    <location>
        <begin position="95"/>
        <end position="117"/>
    </location>
</feature>
<evidence type="ECO:0000313" key="10">
    <source>
        <dbReference type="EMBL" id="KHO20780.1"/>
    </source>
</evidence>